<keyword evidence="1" id="KW-0732">Signal</keyword>
<evidence type="ECO:0000259" key="2">
    <source>
        <dbReference type="PROSITE" id="PS50181"/>
    </source>
</evidence>
<dbReference type="Proteomes" id="UP000077069">
    <property type="component" value="Unassembled WGS sequence"/>
</dbReference>
<feature type="domain" description="F-box" evidence="2">
    <location>
        <begin position="1"/>
        <end position="45"/>
    </location>
</feature>
<dbReference type="Gene3D" id="3.80.10.10">
    <property type="entry name" value="Ribonuclease Inhibitor"/>
    <property type="match status" value="1"/>
</dbReference>
<dbReference type="InterPro" id="IPR001810">
    <property type="entry name" value="F-box_dom"/>
</dbReference>
<dbReference type="PROSITE" id="PS50181">
    <property type="entry name" value="FBOX"/>
    <property type="match status" value="1"/>
</dbReference>
<evidence type="ECO:0000313" key="3">
    <source>
        <dbReference type="EMBL" id="OAG04485.1"/>
    </source>
</evidence>
<protein>
    <recommendedName>
        <fullName evidence="2">F-box domain-containing protein</fullName>
    </recommendedName>
</protein>
<dbReference type="STRING" id="1460663.A0A177CA81"/>
<keyword evidence="4" id="KW-1185">Reference proteome</keyword>
<dbReference type="RefSeq" id="XP_018034850.1">
    <property type="nucleotide sequence ID" value="XM_018182020.1"/>
</dbReference>
<dbReference type="OrthoDB" id="3935706at2759"/>
<dbReference type="EMBL" id="KV441553">
    <property type="protein sequence ID" value="OAG04485.1"/>
    <property type="molecule type" value="Genomic_DNA"/>
</dbReference>
<dbReference type="InterPro" id="IPR036047">
    <property type="entry name" value="F-box-like_dom_sf"/>
</dbReference>
<evidence type="ECO:0000313" key="4">
    <source>
        <dbReference type="Proteomes" id="UP000077069"/>
    </source>
</evidence>
<dbReference type="AlphaFoldDB" id="A0A177CA81"/>
<feature type="chain" id="PRO_5008057940" description="F-box domain-containing protein" evidence="1">
    <location>
        <begin position="22"/>
        <end position="601"/>
    </location>
</feature>
<dbReference type="InterPro" id="IPR032675">
    <property type="entry name" value="LRR_dom_sf"/>
</dbReference>
<dbReference type="InParanoid" id="A0A177CA81"/>
<dbReference type="GeneID" id="28765506"/>
<feature type="signal peptide" evidence="1">
    <location>
        <begin position="1"/>
        <end position="21"/>
    </location>
</feature>
<gene>
    <name evidence="3" type="ORF">CC84DRAFT_1206155</name>
</gene>
<proteinExistence type="predicted"/>
<dbReference type="Pfam" id="PF12937">
    <property type="entry name" value="F-box-like"/>
    <property type="match status" value="1"/>
</dbReference>
<accession>A0A177CA81</accession>
<reference evidence="3 4" key="1">
    <citation type="submission" date="2016-05" db="EMBL/GenBank/DDBJ databases">
        <title>Comparative analysis of secretome profiles of manganese(II)-oxidizing ascomycete fungi.</title>
        <authorList>
            <consortium name="DOE Joint Genome Institute"/>
            <person name="Zeiner C.A."/>
            <person name="Purvine S.O."/>
            <person name="Zink E.M."/>
            <person name="Wu S."/>
            <person name="Pasa-Tolic L."/>
            <person name="Chaput D.L."/>
            <person name="Haridas S."/>
            <person name="Grigoriev I.V."/>
            <person name="Santelli C.M."/>
            <person name="Hansel C.M."/>
        </authorList>
    </citation>
    <scope>NUCLEOTIDE SEQUENCE [LARGE SCALE GENOMIC DNA]</scope>
    <source>
        <strain evidence="3 4">AP3s5-JAC2a</strain>
    </source>
</reference>
<dbReference type="SUPFAM" id="SSF81383">
    <property type="entry name" value="F-box domain"/>
    <property type="match status" value="1"/>
</dbReference>
<evidence type="ECO:0000256" key="1">
    <source>
        <dbReference type="SAM" id="SignalP"/>
    </source>
</evidence>
<organism evidence="3 4">
    <name type="scientific">Paraphaeosphaeria sporulosa</name>
    <dbReference type="NCBI Taxonomy" id="1460663"/>
    <lineage>
        <taxon>Eukaryota</taxon>
        <taxon>Fungi</taxon>
        <taxon>Dikarya</taxon>
        <taxon>Ascomycota</taxon>
        <taxon>Pezizomycotina</taxon>
        <taxon>Dothideomycetes</taxon>
        <taxon>Pleosporomycetidae</taxon>
        <taxon>Pleosporales</taxon>
        <taxon>Massarineae</taxon>
        <taxon>Didymosphaeriaceae</taxon>
        <taxon>Paraphaeosphaeria</taxon>
    </lineage>
</organism>
<sequence>MALAQLSAELLLLVASHLSQPDLLNVSLTSKHLRVATEPALYREFHPPCLRRRPLSKFIKALLKDPKRPNYVRSLRLPEWETIEPGNMENDSWHDHIIIQAAITGGKRIYYSMTTGWDPYKVPGECLSQGDYDLFTSAAITSGYLRNVTPYAKGAVELKSWEKNYDAYRATLFYWYYFSTANLESLPLDEQFCHLLKAGVDEAYMMLLLSLLTNLRCLSFPCVPARRTLPWARALQRFSSLREFTAIPESYYSNEYHPLSFWVNVLTLPTLELFTAHGCAGGWVQPDEVVMRSPCTRLSDSSSITRLVLESCGLEYGDLETVLGRCRNLKTFRYSIQRYRRATVTSKRIIELLAPFQMTLEELFLDNDSYAYWRRFHHEDVFVDEPFTSLAQFCHLERLWLPTHMFGNLPVAREEYRDPAVISTFAGSLPPSLKEFKLYDSHTYPLLTHPVLDCLVETASVKLPDLTTLEVISSHDHSKEDLNIIEEEREIRRDSGTTFTYKFRWSHFNGFQLPQTAEEKKWYSRAATEYTCWDEDRYAIKSWDALQMPNILSREEVDEKEHEEILTILAELEDAPTCNDEIRELLETEFDEVAAMGLQFV</sequence>
<name>A0A177CA81_9PLEO</name>